<proteinExistence type="predicted"/>
<evidence type="ECO:0000313" key="1">
    <source>
        <dbReference type="EMBL" id="GMH14526.1"/>
    </source>
</evidence>
<reference evidence="1" key="1">
    <citation type="submission" date="2023-05" db="EMBL/GenBank/DDBJ databases">
        <title>Nepenthes gracilis genome sequencing.</title>
        <authorList>
            <person name="Fukushima K."/>
        </authorList>
    </citation>
    <scope>NUCLEOTIDE SEQUENCE</scope>
    <source>
        <strain evidence="1">SING2019-196</strain>
    </source>
</reference>
<keyword evidence="2" id="KW-1185">Reference proteome</keyword>
<comment type="caution">
    <text evidence="1">The sequence shown here is derived from an EMBL/GenBank/DDBJ whole genome shotgun (WGS) entry which is preliminary data.</text>
</comment>
<gene>
    <name evidence="1" type="ORF">Nepgr_016367</name>
</gene>
<name>A0AAD3SQD2_NEPGR</name>
<dbReference type="Proteomes" id="UP001279734">
    <property type="component" value="Unassembled WGS sequence"/>
</dbReference>
<sequence length="273" mass="29096">MALDDVGSWCCTRILGHDASLVELCNLFCSGSVVLFGWCCCLCTVIVLMCNAGPLWYDGMVGANVDVFSWFCYSSARIDGNVLLELLECFLAGGVEPWDLRRCRMFLSFVWLAVGCCVSGSPPGAVLDSVTPGLLAIQTLGSESQESDDIGIQMRHSANSGYLDGPPLLGSVDRSQIGSAISQSSAECFAPMCNHLMDANGGWTADLVVMVRTVFGRLLERFWSGLLGVAGAAPILGAAPDDLWGCSMLLELECYWAELLFGSSCRVAVAGSL</sequence>
<organism evidence="1 2">
    <name type="scientific">Nepenthes gracilis</name>
    <name type="common">Slender pitcher plant</name>
    <dbReference type="NCBI Taxonomy" id="150966"/>
    <lineage>
        <taxon>Eukaryota</taxon>
        <taxon>Viridiplantae</taxon>
        <taxon>Streptophyta</taxon>
        <taxon>Embryophyta</taxon>
        <taxon>Tracheophyta</taxon>
        <taxon>Spermatophyta</taxon>
        <taxon>Magnoliopsida</taxon>
        <taxon>eudicotyledons</taxon>
        <taxon>Gunneridae</taxon>
        <taxon>Pentapetalae</taxon>
        <taxon>Caryophyllales</taxon>
        <taxon>Nepenthaceae</taxon>
        <taxon>Nepenthes</taxon>
    </lineage>
</organism>
<dbReference type="AlphaFoldDB" id="A0AAD3SQD2"/>
<accession>A0AAD3SQD2</accession>
<dbReference type="EMBL" id="BSYO01000014">
    <property type="protein sequence ID" value="GMH14526.1"/>
    <property type="molecule type" value="Genomic_DNA"/>
</dbReference>
<protein>
    <submittedName>
        <fullName evidence="1">Uncharacterized protein</fullName>
    </submittedName>
</protein>
<evidence type="ECO:0000313" key="2">
    <source>
        <dbReference type="Proteomes" id="UP001279734"/>
    </source>
</evidence>